<dbReference type="GO" id="GO:0003677">
    <property type="term" value="F:DNA binding"/>
    <property type="evidence" value="ECO:0007669"/>
    <property type="project" value="InterPro"/>
</dbReference>
<accession>A0A0F5JXB0</accession>
<gene>
    <name evidence="2" type="ORF">WM40_18385</name>
</gene>
<proteinExistence type="predicted"/>
<dbReference type="InterPro" id="IPR036515">
    <property type="entry name" value="Transposase_17_sf"/>
</dbReference>
<sequence length="266" mass="29185">MARLVRLHVPGMPQHVILPVRTGLGAFRADDDVRFFMETLRGAARAHGFAIHAYALTPAIVHLLGTPHDADSVSRTVQAVGRRYVAWFNRRHGMEGALWDGRYRATVIDPDAFLLSTSVLIEAAAEPGLPQVAAHRDLETAHAVDVPPSGMPGPLSAFAALPPDARIGPRRSSYPHHAGLAIDPAITDHALYWALGNTPFERHRKYRALAEQPLDPATCAAALNAAHKGWLRGDNAFMQRCERQANRRLTPLKRGRPKKVNDDIAK</sequence>
<dbReference type="Proteomes" id="UP000033618">
    <property type="component" value="Unassembled WGS sequence"/>
</dbReference>
<feature type="domain" description="Transposase IS200-like" evidence="1">
    <location>
        <begin position="9"/>
        <end position="124"/>
    </location>
</feature>
<name>A0A0F5JXB0_9BURK</name>
<keyword evidence="3" id="KW-1185">Reference proteome</keyword>
<dbReference type="STRING" id="28092.WM40_18385"/>
<dbReference type="SMART" id="SM01321">
    <property type="entry name" value="Y1_Tnp"/>
    <property type="match status" value="1"/>
</dbReference>
<dbReference type="InterPro" id="IPR002686">
    <property type="entry name" value="Transposase_17"/>
</dbReference>
<dbReference type="PANTHER" id="PTHR34322">
    <property type="entry name" value="TRANSPOSASE, Y1_TNP DOMAIN-CONTAINING"/>
    <property type="match status" value="1"/>
</dbReference>
<protein>
    <recommendedName>
        <fullName evidence="1">Transposase IS200-like domain-containing protein</fullName>
    </recommendedName>
</protein>
<dbReference type="OrthoDB" id="9814067at2"/>
<evidence type="ECO:0000259" key="1">
    <source>
        <dbReference type="SMART" id="SM01321"/>
    </source>
</evidence>
<dbReference type="Gene3D" id="3.30.70.1290">
    <property type="entry name" value="Transposase IS200-like"/>
    <property type="match status" value="1"/>
</dbReference>
<dbReference type="PANTHER" id="PTHR34322:SF2">
    <property type="entry name" value="TRANSPOSASE IS200-LIKE DOMAIN-CONTAINING PROTEIN"/>
    <property type="match status" value="1"/>
</dbReference>
<organism evidence="2 3">
    <name type="scientific">Robbsia andropogonis</name>
    <dbReference type="NCBI Taxonomy" id="28092"/>
    <lineage>
        <taxon>Bacteria</taxon>
        <taxon>Pseudomonadati</taxon>
        <taxon>Pseudomonadota</taxon>
        <taxon>Betaproteobacteria</taxon>
        <taxon>Burkholderiales</taxon>
        <taxon>Burkholderiaceae</taxon>
        <taxon>Robbsia</taxon>
    </lineage>
</organism>
<evidence type="ECO:0000313" key="3">
    <source>
        <dbReference type="Proteomes" id="UP000033618"/>
    </source>
</evidence>
<reference evidence="2 3" key="1">
    <citation type="submission" date="2015-03" db="EMBL/GenBank/DDBJ databases">
        <title>Draft Genome Sequence of Burkholderia andropogonis type strain ICMP2807, isolated from Sorghum bicolor.</title>
        <authorList>
            <person name="Lopes-Santos L."/>
            <person name="Castro D.B."/>
            <person name="Ottoboni L.M."/>
            <person name="Park D."/>
            <person name="Weirc B.S."/>
            <person name="Destefano S.A."/>
        </authorList>
    </citation>
    <scope>NUCLEOTIDE SEQUENCE [LARGE SCALE GENOMIC DNA]</scope>
    <source>
        <strain evidence="2 3">ICMP2807</strain>
    </source>
</reference>
<dbReference type="PATRIC" id="fig|28092.6.peg.4317"/>
<evidence type="ECO:0000313" key="2">
    <source>
        <dbReference type="EMBL" id="KKB62269.1"/>
    </source>
</evidence>
<dbReference type="GO" id="GO:0006313">
    <property type="term" value="P:DNA transposition"/>
    <property type="evidence" value="ECO:0007669"/>
    <property type="project" value="InterPro"/>
</dbReference>
<dbReference type="SUPFAM" id="SSF143422">
    <property type="entry name" value="Transposase IS200-like"/>
    <property type="match status" value="1"/>
</dbReference>
<comment type="caution">
    <text evidence="2">The sequence shown here is derived from an EMBL/GenBank/DDBJ whole genome shotgun (WGS) entry which is preliminary data.</text>
</comment>
<dbReference type="AlphaFoldDB" id="A0A0F5JXB0"/>
<dbReference type="EMBL" id="LAQU01000022">
    <property type="protein sequence ID" value="KKB62269.1"/>
    <property type="molecule type" value="Genomic_DNA"/>
</dbReference>
<dbReference type="RefSeq" id="WP_046153598.1">
    <property type="nucleotide sequence ID" value="NZ_CADFGU010000014.1"/>
</dbReference>
<dbReference type="GO" id="GO:0004803">
    <property type="term" value="F:transposase activity"/>
    <property type="evidence" value="ECO:0007669"/>
    <property type="project" value="InterPro"/>
</dbReference>